<dbReference type="PANTHER" id="PTHR43280:SF2">
    <property type="entry name" value="HTH-TYPE TRANSCRIPTIONAL REGULATOR EXSA"/>
    <property type="match status" value="1"/>
</dbReference>
<dbReference type="PROSITE" id="PS00041">
    <property type="entry name" value="HTH_ARAC_FAMILY_1"/>
    <property type="match status" value="1"/>
</dbReference>
<dbReference type="SMART" id="SM00342">
    <property type="entry name" value="HTH_ARAC"/>
    <property type="match status" value="1"/>
</dbReference>
<evidence type="ECO:0000259" key="5">
    <source>
        <dbReference type="PROSITE" id="PS01124"/>
    </source>
</evidence>
<dbReference type="GO" id="GO:0003700">
    <property type="term" value="F:DNA-binding transcription factor activity"/>
    <property type="evidence" value="ECO:0007669"/>
    <property type="project" value="InterPro"/>
</dbReference>
<dbReference type="EMBL" id="AP023367">
    <property type="protein sequence ID" value="BCJ92562.1"/>
    <property type="molecule type" value="Genomic_DNA"/>
</dbReference>
<feature type="transmembrane region" description="Helical" evidence="4">
    <location>
        <begin position="313"/>
        <end position="332"/>
    </location>
</feature>
<dbReference type="InterPro" id="IPR018060">
    <property type="entry name" value="HTH_AraC"/>
</dbReference>
<dbReference type="Gene3D" id="3.30.450.20">
    <property type="entry name" value="PAS domain"/>
    <property type="match status" value="2"/>
</dbReference>
<dbReference type="GO" id="GO:0043565">
    <property type="term" value="F:sequence-specific DNA binding"/>
    <property type="evidence" value="ECO:0007669"/>
    <property type="project" value="InterPro"/>
</dbReference>
<keyword evidence="4" id="KW-0812">Transmembrane</keyword>
<dbReference type="Pfam" id="PF12833">
    <property type="entry name" value="HTH_18"/>
    <property type="match status" value="1"/>
</dbReference>
<evidence type="ECO:0000256" key="2">
    <source>
        <dbReference type="ARBA" id="ARBA00023125"/>
    </source>
</evidence>
<gene>
    <name evidence="6" type="ORF">acsn021_01310</name>
</gene>
<dbReference type="KEGG" id="acel:acsn021_01310"/>
<sequence length="787" mass="91830">MTTMQSENGFKKQRFHTGNKVLVKWILSGCFILLLPMACIIANFFYTKELLTKKIDEANRVTLAGLRNSIDIQLQSILDVSQNIIMNTTFSNRVLNARNENEFLNRMQDCQQFLKNYKQLNRNIDIFIYFPNRDFIVTPETANNSFFLYNTIATTTKSSRNITYDTWKELLKEQVKNSFFIDSQYSYTNYGIDSIVFSISSPFIYQAKNQFNVFTSVPCTFLNELLKDNEGSTIRLLSKDGEVLTSYGKDLKIYDIPEDGFIPPDTNSGYTLVRIDGADYVCSYEQSSVTDWYYAIYTPNSLFLKETIHLRNASILTILVTLLLGISSIIYLQIRNYRPIGKLVEIVPSDLKKPNHNEFELIEKYYNTLYEENRTMKTKIQSQKNYAKEIFLLSRLKGRRFHLSDSDVSEYLEWEQDNKLFSFASFHLNQNDKEISAMHFDLLEFSVDNVMNEIFGRTYTFEKVTDEIFFVYIFSFENKEDSILSWETDCISKFQQVYEFFRDKFQINLSITVGNLFENFENASDYYNEILDAFEYRYVVEQYGVIFTQTLETMDFSFAERLQNHRKDLIISLTKKDIDKTTAHIQRLFEELESTNEPFLMLKYYILSITSELLLTFKNTGNYYSYTEDGSTKKTPSGHLETHLQHLAHSTSMSQAHKEFTLVLKLLCAELDDTTDAENTLSEDYGFIAKIKAYVEEHYSDPNMNISSISEAIGLNPKYMSRLFKDATSEGLLVYINLIRITHAKKLLQETTSTIDEIAEKTGFTNSRSFRRNFLKLVGMNPTDFRK</sequence>
<evidence type="ECO:0000256" key="1">
    <source>
        <dbReference type="ARBA" id="ARBA00023015"/>
    </source>
</evidence>
<evidence type="ECO:0000256" key="4">
    <source>
        <dbReference type="SAM" id="Phobius"/>
    </source>
</evidence>
<accession>A0A6S6QZ64</accession>
<dbReference type="InterPro" id="IPR018062">
    <property type="entry name" value="HTH_AraC-typ_CS"/>
</dbReference>
<keyword evidence="4" id="KW-1133">Transmembrane helix</keyword>
<keyword evidence="7" id="KW-1185">Reference proteome</keyword>
<keyword evidence="2" id="KW-0238">DNA-binding</keyword>
<feature type="transmembrane region" description="Helical" evidence="4">
    <location>
        <begin position="21"/>
        <end position="46"/>
    </location>
</feature>
<dbReference type="Gene3D" id="1.10.10.60">
    <property type="entry name" value="Homeodomain-like"/>
    <property type="match status" value="2"/>
</dbReference>
<feature type="domain" description="HTH araC/xylS-type" evidence="5">
    <location>
        <begin position="689"/>
        <end position="787"/>
    </location>
</feature>
<dbReference type="SUPFAM" id="SSF46689">
    <property type="entry name" value="Homeodomain-like"/>
    <property type="match status" value="1"/>
</dbReference>
<evidence type="ECO:0000313" key="6">
    <source>
        <dbReference type="EMBL" id="BCJ92562.1"/>
    </source>
</evidence>
<dbReference type="Proteomes" id="UP000515561">
    <property type="component" value="Chromosome"/>
</dbReference>
<evidence type="ECO:0000256" key="3">
    <source>
        <dbReference type="ARBA" id="ARBA00023163"/>
    </source>
</evidence>
<organism evidence="6 7">
    <name type="scientific">Anaerocolumna cellulosilytica</name>
    <dbReference type="NCBI Taxonomy" id="433286"/>
    <lineage>
        <taxon>Bacteria</taxon>
        <taxon>Bacillati</taxon>
        <taxon>Bacillota</taxon>
        <taxon>Clostridia</taxon>
        <taxon>Lachnospirales</taxon>
        <taxon>Lachnospiraceae</taxon>
        <taxon>Anaerocolumna</taxon>
    </lineage>
</organism>
<name>A0A6S6QZ64_9FIRM</name>
<dbReference type="InterPro" id="IPR009057">
    <property type="entry name" value="Homeodomain-like_sf"/>
</dbReference>
<dbReference type="PROSITE" id="PS01124">
    <property type="entry name" value="HTH_ARAC_FAMILY_2"/>
    <property type="match status" value="1"/>
</dbReference>
<protein>
    <recommendedName>
        <fullName evidence="5">HTH araC/xylS-type domain-containing protein</fullName>
    </recommendedName>
</protein>
<keyword evidence="3" id="KW-0804">Transcription</keyword>
<reference evidence="6 7" key="1">
    <citation type="journal article" date="2016" name="Int. J. Syst. Evol. Microbiol.">
        <title>Descriptions of Anaerotaenia torta gen. nov., sp. nov. and Anaerocolumna cellulosilytica gen. nov., sp. nov. isolated from a methanogenic reactor of cattle waste.</title>
        <authorList>
            <person name="Uek A."/>
            <person name="Ohtaki Y."/>
            <person name="Kaku N."/>
            <person name="Ueki K."/>
        </authorList>
    </citation>
    <scope>NUCLEOTIDE SEQUENCE [LARGE SCALE GENOMIC DNA]</scope>
    <source>
        <strain evidence="6 7">SN021</strain>
    </source>
</reference>
<keyword evidence="1" id="KW-0805">Transcription regulation</keyword>
<dbReference type="AlphaFoldDB" id="A0A6S6QZ64"/>
<evidence type="ECO:0000313" key="7">
    <source>
        <dbReference type="Proteomes" id="UP000515561"/>
    </source>
</evidence>
<dbReference type="PANTHER" id="PTHR43280">
    <property type="entry name" value="ARAC-FAMILY TRANSCRIPTIONAL REGULATOR"/>
    <property type="match status" value="1"/>
</dbReference>
<keyword evidence="4" id="KW-0472">Membrane</keyword>
<proteinExistence type="predicted"/>